<reference evidence="17 18" key="1">
    <citation type="submission" date="2019-12" db="EMBL/GenBank/DDBJ databases">
        <title>The complete genome of the thermophilic, anoxygenic phototrophic gammaproteobacterium Thermochromatium tepidum.</title>
        <authorList>
            <person name="Sattley W.M."/>
            <person name="Swingley W.D."/>
            <person name="Burchell B.M."/>
            <person name="Gurbani S.A."/>
            <person name="Kujawa C.M."/>
            <person name="Nuccio D.A."/>
            <person name="Schladweiler J."/>
            <person name="Shaffer K.N."/>
            <person name="Stokes L.M."/>
            <person name="Touchman J.W."/>
            <person name="Blankenship R.E."/>
            <person name="Madigan M.T."/>
        </authorList>
    </citation>
    <scope>NUCLEOTIDE SEQUENCE [LARGE SCALE GENOMIC DNA]</scope>
    <source>
        <strain evidence="17 18">ATCC 43061</strain>
    </source>
</reference>
<keyword evidence="6 12" id="KW-0274">FAD</keyword>
<feature type="binding site" evidence="12">
    <location>
        <position position="290"/>
    </location>
    <ligand>
        <name>FAD</name>
        <dbReference type="ChEBI" id="CHEBI:57692"/>
    </ligand>
</feature>
<evidence type="ECO:0000256" key="3">
    <source>
        <dbReference type="ARBA" id="ARBA00013149"/>
    </source>
</evidence>
<dbReference type="OrthoDB" id="9772484at2"/>
<dbReference type="InterPro" id="IPR018394">
    <property type="entry name" value="DNA_photolyase_1_CS_C"/>
</dbReference>
<evidence type="ECO:0000256" key="2">
    <source>
        <dbReference type="ARBA" id="ARBA00005862"/>
    </source>
</evidence>
<dbReference type="PROSITE" id="PS51645">
    <property type="entry name" value="PHR_CRY_ALPHA_BETA"/>
    <property type="match status" value="1"/>
</dbReference>
<dbReference type="KEGG" id="ttp:E6P07_09225"/>
<keyword evidence="18" id="KW-1185">Reference proteome</keyword>
<gene>
    <name evidence="17" type="ORF">E6P07_09225</name>
</gene>
<comment type="similarity">
    <text evidence="2">Belongs to the DNA photolyase class-1 family.</text>
</comment>
<evidence type="ECO:0000313" key="17">
    <source>
        <dbReference type="EMBL" id="QGU33139.1"/>
    </source>
</evidence>
<feature type="binding site" evidence="12">
    <location>
        <position position="242"/>
    </location>
    <ligand>
        <name>FAD</name>
        <dbReference type="ChEBI" id="CHEBI:57692"/>
    </ligand>
</feature>
<dbReference type="Pfam" id="PF03441">
    <property type="entry name" value="FAD_binding_7"/>
    <property type="match status" value="1"/>
</dbReference>
<dbReference type="GO" id="GO:0071949">
    <property type="term" value="F:FAD binding"/>
    <property type="evidence" value="ECO:0007669"/>
    <property type="project" value="TreeGrafter"/>
</dbReference>
<proteinExistence type="inferred from homology"/>
<dbReference type="EC" id="4.1.99.3" evidence="3"/>
<evidence type="ECO:0000256" key="9">
    <source>
        <dbReference type="ARBA" id="ARBA00033999"/>
    </source>
</evidence>
<evidence type="ECO:0000256" key="4">
    <source>
        <dbReference type="ARBA" id="ARBA00014046"/>
    </source>
</evidence>
<comment type="cofactor">
    <cofactor evidence="1">
        <name>(6R)-5,10-methylene-5,6,7,8-tetrahydrofolate</name>
        <dbReference type="ChEBI" id="CHEBI:15636"/>
    </cofactor>
</comment>
<feature type="binding site" evidence="12">
    <location>
        <begin position="254"/>
        <end position="258"/>
    </location>
    <ligand>
        <name>FAD</name>
        <dbReference type="ChEBI" id="CHEBI:57692"/>
    </ligand>
</feature>
<dbReference type="EMBL" id="CP039268">
    <property type="protein sequence ID" value="QGU33139.1"/>
    <property type="molecule type" value="Genomic_DNA"/>
</dbReference>
<dbReference type="InterPro" id="IPR005101">
    <property type="entry name" value="Cryptochr/Photolyase_FAD-bd"/>
</dbReference>
<feature type="site" description="Electron transfer via tryptophanyl radical" evidence="13">
    <location>
        <position position="379"/>
    </location>
</feature>
<dbReference type="InterPro" id="IPR006050">
    <property type="entry name" value="DNA_photolyase_N"/>
</dbReference>
<dbReference type="PROSITE" id="PS00394">
    <property type="entry name" value="DNA_PHOTOLYASES_1_1"/>
    <property type="match status" value="1"/>
</dbReference>
<dbReference type="SUPFAM" id="SSF52425">
    <property type="entry name" value="Cryptochrome/photolyase, N-terminal domain"/>
    <property type="match status" value="1"/>
</dbReference>
<dbReference type="PANTHER" id="PTHR11455:SF9">
    <property type="entry name" value="CRYPTOCHROME CIRCADIAN CLOCK 5 ISOFORM X1"/>
    <property type="match status" value="1"/>
</dbReference>
<protein>
    <recommendedName>
        <fullName evidence="4">Deoxyribodipyrimidine photo-lyase</fullName>
        <ecNumber evidence="3">4.1.99.3</ecNumber>
    </recommendedName>
    <alternativeName>
        <fullName evidence="8">DNA photolyase</fullName>
    </alternativeName>
    <alternativeName>
        <fullName evidence="11">Photoreactivating enzyme</fullName>
    </alternativeName>
</protein>
<dbReference type="InterPro" id="IPR014729">
    <property type="entry name" value="Rossmann-like_a/b/a_fold"/>
</dbReference>
<dbReference type="GO" id="GO:0009416">
    <property type="term" value="P:response to light stimulus"/>
    <property type="evidence" value="ECO:0007669"/>
    <property type="project" value="TreeGrafter"/>
</dbReference>
<dbReference type="GO" id="GO:0000719">
    <property type="term" value="P:photoreactive repair"/>
    <property type="evidence" value="ECO:0007669"/>
    <property type="project" value="UniProtKB-ARBA"/>
</dbReference>
<evidence type="ECO:0000256" key="8">
    <source>
        <dbReference type="ARBA" id="ARBA00031671"/>
    </source>
</evidence>
<dbReference type="InterPro" id="IPR036155">
    <property type="entry name" value="Crypto/Photolyase_N_sf"/>
</dbReference>
<comment type="catalytic activity">
    <reaction evidence="9">
        <text>cyclobutadipyrimidine (in DNA) = 2 pyrimidine residues (in DNA).</text>
        <dbReference type="EC" id="4.1.99.3"/>
    </reaction>
</comment>
<evidence type="ECO:0000256" key="6">
    <source>
        <dbReference type="ARBA" id="ARBA00022827"/>
    </source>
</evidence>
<dbReference type="InterPro" id="IPR036134">
    <property type="entry name" value="Crypto/Photolyase_FAD-like_sf"/>
</dbReference>
<dbReference type="Gene3D" id="1.25.40.80">
    <property type="match status" value="1"/>
</dbReference>
<dbReference type="RefSeq" id="WP_153975333.1">
    <property type="nucleotide sequence ID" value="NZ_CP039268.1"/>
</dbReference>
<evidence type="ECO:0000313" key="18">
    <source>
        <dbReference type="Proteomes" id="UP000426424"/>
    </source>
</evidence>
<feature type="site" description="Electron transfer via tryptophanyl radical" evidence="13">
    <location>
        <position position="402"/>
    </location>
</feature>
<dbReference type="GO" id="GO:0003677">
    <property type="term" value="F:DNA binding"/>
    <property type="evidence" value="ECO:0007669"/>
    <property type="project" value="TreeGrafter"/>
</dbReference>
<feature type="site" description="Electron transfer via tryptophanyl radical" evidence="13">
    <location>
        <position position="324"/>
    </location>
</feature>
<evidence type="ECO:0000256" key="11">
    <source>
        <dbReference type="ARBA" id="ARBA00083107"/>
    </source>
</evidence>
<dbReference type="GO" id="GO:0003904">
    <property type="term" value="F:deoxyribodipyrimidine photo-lyase activity"/>
    <property type="evidence" value="ECO:0007669"/>
    <property type="project" value="UniProtKB-EC"/>
</dbReference>
<accession>A0A6I6EDT7</accession>
<dbReference type="PANTHER" id="PTHR11455">
    <property type="entry name" value="CRYPTOCHROME"/>
    <property type="match status" value="1"/>
</dbReference>
<evidence type="ECO:0000256" key="10">
    <source>
        <dbReference type="ARBA" id="ARBA00059220"/>
    </source>
</evidence>
<dbReference type="InterPro" id="IPR002081">
    <property type="entry name" value="Cryptochrome/DNA_photolyase_1"/>
</dbReference>
<evidence type="ECO:0000256" key="14">
    <source>
        <dbReference type="RuleBase" id="RU004182"/>
    </source>
</evidence>
<name>A0A6I6EDT7_THETI</name>
<comment type="function">
    <text evidence="10">Involved in repair of UV radiation-induced DNA damage. Catalyzes the light-dependent monomerization (300-600 nm) of cyclobutyl pyrimidine dimers (in cis-syn configuration), which are formed between adjacent bases on the same DNA strand upon exposure to ultraviolet radiation.</text>
</comment>
<comment type="similarity">
    <text evidence="14">Belongs to the DNA photolyase family.</text>
</comment>
<evidence type="ECO:0000259" key="16">
    <source>
        <dbReference type="PROSITE" id="PS51645"/>
    </source>
</evidence>
<sequence>MTSISPLKHTQASGTHPTILWFRRDLRLDDNPALVAALRDGGAIIPVYIHAPEEEAPWEPGAASRWWLHWSLAALDESLRNCGNRLWILRGPSLEALRRLVAETGARAIHWNRLYDPATRARDAEIKQRLRAAGLHCESHKSNLLFEPWEILNAGGQPYRVFRAFWRAWSRALNGRPPYPAPEVIPGLPQDRPEPGERPRLDDLDLLPRIDWDQGLRATWTPGECAAWVRAQSFITSRLAQYGEKRDRPDQPGSSRLSPHLHFGEISPRRLLALIVTAFGDPTRGAAEPYVRELGWREFAHHLLYHFPETPTEPLDRRFSAFPWAEEDLETSLRAWQQGRTGIPLVDAGMRELWHTGWMHNRVRMVVASLLTKNLLIPWQSGARWFWDTLVDADLANNTLGWQWTSGCGADAAPYFRIFNPVLQGQRFDPDGAYVRLWCPELARLPNKYLQQPWAAPQSVLADAGVRLGVDYPHPIVDLAQSRARALAAWERIR</sequence>
<dbReference type="Proteomes" id="UP000426424">
    <property type="component" value="Chromosome"/>
</dbReference>
<evidence type="ECO:0000256" key="1">
    <source>
        <dbReference type="ARBA" id="ARBA00001932"/>
    </source>
</evidence>
<feature type="region of interest" description="Disordered" evidence="15">
    <location>
        <begin position="181"/>
        <end position="200"/>
    </location>
</feature>
<dbReference type="FunFam" id="1.10.579.10:FF:000003">
    <property type="entry name" value="Deoxyribodipyrimidine photo-lyase"/>
    <property type="match status" value="1"/>
</dbReference>
<keyword evidence="5 12" id="KW-0285">Flavoprotein</keyword>
<keyword evidence="7 14" id="KW-0157">Chromophore</keyword>
<evidence type="ECO:0000256" key="13">
    <source>
        <dbReference type="PIRSR" id="PIRSR602081-2"/>
    </source>
</evidence>
<dbReference type="SUPFAM" id="SSF48173">
    <property type="entry name" value="Cryptochrome/photolyase FAD-binding domain"/>
    <property type="match status" value="1"/>
</dbReference>
<evidence type="ECO:0000256" key="15">
    <source>
        <dbReference type="SAM" id="MobiDB-lite"/>
    </source>
</evidence>
<comment type="cofactor">
    <cofactor evidence="12">
        <name>FAD</name>
        <dbReference type="ChEBI" id="CHEBI:57692"/>
    </cofactor>
    <text evidence="12">Binds 1 FAD per subunit.</text>
</comment>
<dbReference type="Pfam" id="PF00875">
    <property type="entry name" value="DNA_photolyase"/>
    <property type="match status" value="1"/>
</dbReference>
<evidence type="ECO:0000256" key="5">
    <source>
        <dbReference type="ARBA" id="ARBA00022630"/>
    </source>
</evidence>
<evidence type="ECO:0000256" key="7">
    <source>
        <dbReference type="ARBA" id="ARBA00022991"/>
    </source>
</evidence>
<feature type="compositionally biased region" description="Basic and acidic residues" evidence="15">
    <location>
        <begin position="191"/>
        <end position="200"/>
    </location>
</feature>
<dbReference type="AlphaFoldDB" id="A0A6I6EDT7"/>
<evidence type="ECO:0000256" key="12">
    <source>
        <dbReference type="PIRSR" id="PIRSR602081-1"/>
    </source>
</evidence>
<dbReference type="Gene3D" id="1.10.579.10">
    <property type="entry name" value="DNA Cyclobutane Dipyrimidine Photolyase, subunit A, domain 3"/>
    <property type="match status" value="1"/>
</dbReference>
<dbReference type="Gene3D" id="3.40.50.620">
    <property type="entry name" value="HUPs"/>
    <property type="match status" value="1"/>
</dbReference>
<dbReference type="PRINTS" id="PR00147">
    <property type="entry name" value="DNAPHOTLYASE"/>
</dbReference>
<keyword evidence="17" id="KW-0456">Lyase</keyword>
<organism evidence="17 18">
    <name type="scientific">Thermochromatium tepidum ATCC 43061</name>
    <dbReference type="NCBI Taxonomy" id="316276"/>
    <lineage>
        <taxon>Bacteria</taxon>
        <taxon>Pseudomonadati</taxon>
        <taxon>Pseudomonadota</taxon>
        <taxon>Gammaproteobacteria</taxon>
        <taxon>Chromatiales</taxon>
        <taxon>Chromatiaceae</taxon>
        <taxon>Thermochromatium</taxon>
    </lineage>
</organism>
<feature type="domain" description="Photolyase/cryptochrome alpha/beta" evidence="16">
    <location>
        <begin position="16"/>
        <end position="145"/>
    </location>
</feature>
<feature type="binding site" evidence="12">
    <location>
        <begin position="392"/>
        <end position="394"/>
    </location>
    <ligand>
        <name>FAD</name>
        <dbReference type="ChEBI" id="CHEBI:57692"/>
    </ligand>
</feature>